<dbReference type="EMBL" id="WNDA01000023">
    <property type="protein sequence ID" value="MTU70198.1"/>
    <property type="molecule type" value="Genomic_DNA"/>
</dbReference>
<proteinExistence type="predicted"/>
<dbReference type="RefSeq" id="WP_155152870.1">
    <property type="nucleotide sequence ID" value="NZ_WNCS01000020.1"/>
</dbReference>
<feature type="compositionally biased region" description="Basic residues" evidence="1">
    <location>
        <begin position="166"/>
        <end position="177"/>
    </location>
</feature>
<comment type="caution">
    <text evidence="2">The sequence shown here is derived from an EMBL/GenBank/DDBJ whole genome shotgun (WGS) entry which is preliminary data.</text>
</comment>
<dbReference type="AlphaFoldDB" id="A0AA43W6K2"/>
<accession>A0AA43W6K2</accession>
<gene>
    <name evidence="2" type="ORF">GMD92_14270</name>
</gene>
<reference evidence="2 3" key="1">
    <citation type="journal article" date="2019" name="Nat. Med.">
        <title>A library of human gut bacterial isolates paired with longitudinal multiomics data enables mechanistic microbiome research.</title>
        <authorList>
            <person name="Poyet M."/>
            <person name="Groussin M."/>
            <person name="Gibbons S.M."/>
            <person name="Avila-Pacheco J."/>
            <person name="Jiang X."/>
            <person name="Kearney S.M."/>
            <person name="Perrotta A.R."/>
            <person name="Berdy B."/>
            <person name="Zhao S."/>
            <person name="Lieberman T.D."/>
            <person name="Swanson P.K."/>
            <person name="Smith M."/>
            <person name="Roesemann S."/>
            <person name="Alexander J.E."/>
            <person name="Rich S.A."/>
            <person name="Livny J."/>
            <person name="Vlamakis H."/>
            <person name="Clish C."/>
            <person name="Bullock K."/>
            <person name="Deik A."/>
            <person name="Scott J."/>
            <person name="Pierce K.A."/>
            <person name="Xavier R.J."/>
            <person name="Alm E.J."/>
        </authorList>
    </citation>
    <scope>NUCLEOTIDE SEQUENCE [LARGE SCALE GENOMIC DNA]</scope>
    <source>
        <strain evidence="2 3">BIOML-A16</strain>
    </source>
</reference>
<sequence>MATSKLNKEQYANLSAFAGVMLVYSSVNRDCEIVQTGQHFFGKDFEPADKTDDEIFRVIKNMVATMWHTIAEEKKLRQDADGIRSKFRATTPAEIIICDKSHNCIKHYDLTDSVWARIGLVPTKVDLEKSNRDFAKTIHAAAKAIRNAMNFAPNLAGLEKAEKPAKKNGGKGAKKTKGVATATAETAETMTTTAETAETITATEAVKEAA</sequence>
<evidence type="ECO:0000256" key="1">
    <source>
        <dbReference type="SAM" id="MobiDB-lite"/>
    </source>
</evidence>
<evidence type="ECO:0000313" key="2">
    <source>
        <dbReference type="EMBL" id="MTU70198.1"/>
    </source>
</evidence>
<feature type="region of interest" description="Disordered" evidence="1">
    <location>
        <begin position="162"/>
        <end position="210"/>
    </location>
</feature>
<evidence type="ECO:0000313" key="3">
    <source>
        <dbReference type="Proteomes" id="UP000448908"/>
    </source>
</evidence>
<organism evidence="2 3">
    <name type="scientific">Parabacteroides merdae</name>
    <dbReference type="NCBI Taxonomy" id="46503"/>
    <lineage>
        <taxon>Bacteria</taxon>
        <taxon>Pseudomonadati</taxon>
        <taxon>Bacteroidota</taxon>
        <taxon>Bacteroidia</taxon>
        <taxon>Bacteroidales</taxon>
        <taxon>Tannerellaceae</taxon>
        <taxon>Parabacteroides</taxon>
    </lineage>
</organism>
<protein>
    <submittedName>
        <fullName evidence="2">Uncharacterized protein</fullName>
    </submittedName>
</protein>
<dbReference type="Proteomes" id="UP000448908">
    <property type="component" value="Unassembled WGS sequence"/>
</dbReference>
<feature type="compositionally biased region" description="Low complexity" evidence="1">
    <location>
        <begin position="178"/>
        <end position="204"/>
    </location>
</feature>
<name>A0AA43W6K2_9BACT</name>